<accession>A0AAD6WHB0</accession>
<keyword evidence="2" id="KW-1185">Reference proteome</keyword>
<reference evidence="1 2" key="1">
    <citation type="journal article" date="2023" name="Mol. Ecol. Resour.">
        <title>Chromosome-level genome assembly of a triploid poplar Populus alba 'Berolinensis'.</title>
        <authorList>
            <person name="Chen S."/>
            <person name="Yu Y."/>
            <person name="Wang X."/>
            <person name="Wang S."/>
            <person name="Zhang T."/>
            <person name="Zhou Y."/>
            <person name="He R."/>
            <person name="Meng N."/>
            <person name="Wang Y."/>
            <person name="Liu W."/>
            <person name="Liu Z."/>
            <person name="Liu J."/>
            <person name="Guo Q."/>
            <person name="Huang H."/>
            <person name="Sederoff R.R."/>
            <person name="Wang G."/>
            <person name="Qu G."/>
            <person name="Chen S."/>
        </authorList>
    </citation>
    <scope>NUCLEOTIDE SEQUENCE [LARGE SCALE GENOMIC DNA]</scope>
    <source>
        <strain evidence="1">SC-2020</strain>
    </source>
</reference>
<gene>
    <name evidence="1" type="ORF">NC653_002395</name>
</gene>
<dbReference type="EMBL" id="JAQIZT010000001">
    <property type="protein sequence ID" value="KAJ7012322.1"/>
    <property type="molecule type" value="Genomic_DNA"/>
</dbReference>
<comment type="caution">
    <text evidence="1">The sequence shown here is derived from an EMBL/GenBank/DDBJ whole genome shotgun (WGS) entry which is preliminary data.</text>
</comment>
<organism evidence="1 2">
    <name type="scientific">Populus alba x Populus x berolinensis</name>
    <dbReference type="NCBI Taxonomy" id="444605"/>
    <lineage>
        <taxon>Eukaryota</taxon>
        <taxon>Viridiplantae</taxon>
        <taxon>Streptophyta</taxon>
        <taxon>Embryophyta</taxon>
        <taxon>Tracheophyta</taxon>
        <taxon>Spermatophyta</taxon>
        <taxon>Magnoliopsida</taxon>
        <taxon>eudicotyledons</taxon>
        <taxon>Gunneridae</taxon>
        <taxon>Pentapetalae</taxon>
        <taxon>rosids</taxon>
        <taxon>fabids</taxon>
        <taxon>Malpighiales</taxon>
        <taxon>Salicaceae</taxon>
        <taxon>Saliceae</taxon>
        <taxon>Populus</taxon>
    </lineage>
</organism>
<dbReference type="Proteomes" id="UP001164929">
    <property type="component" value="Chromosome 1"/>
</dbReference>
<protein>
    <submittedName>
        <fullName evidence="1">Uncharacterized protein</fullName>
    </submittedName>
</protein>
<sequence length="66" mass="7514">MNDIFSYTWANPVVLAIPMQVVLDHLQPPRWHLLQSLGDQHGLPLGMTFQVSLSYPQLDQGPEQML</sequence>
<proteinExistence type="predicted"/>
<name>A0AAD6WHB0_9ROSI</name>
<evidence type="ECO:0000313" key="2">
    <source>
        <dbReference type="Proteomes" id="UP001164929"/>
    </source>
</evidence>
<dbReference type="AlphaFoldDB" id="A0AAD6WHB0"/>
<evidence type="ECO:0000313" key="1">
    <source>
        <dbReference type="EMBL" id="KAJ7012322.1"/>
    </source>
</evidence>